<dbReference type="SUPFAM" id="SSF53254">
    <property type="entry name" value="Phosphoglycerate mutase-like"/>
    <property type="match status" value="1"/>
</dbReference>
<keyword evidence="2" id="KW-1185">Reference proteome</keyword>
<name>A0ABY4W2K2_9PROT</name>
<dbReference type="InterPro" id="IPR050275">
    <property type="entry name" value="PGM_Phosphatase"/>
</dbReference>
<dbReference type="InterPro" id="IPR013078">
    <property type="entry name" value="His_Pase_superF_clade-1"/>
</dbReference>
<evidence type="ECO:0000313" key="2">
    <source>
        <dbReference type="Proteomes" id="UP001056291"/>
    </source>
</evidence>
<reference evidence="1" key="1">
    <citation type="submission" date="2022-06" db="EMBL/GenBank/DDBJ databases">
        <title>Sneathiella actinostolidae sp. nov., isolated from a sea anemonein the Western Pacific Ocean.</title>
        <authorList>
            <person name="Wei M.J."/>
        </authorList>
    </citation>
    <scope>NUCLEOTIDE SEQUENCE</scope>
    <source>
        <strain evidence="1">PHK-P5</strain>
    </source>
</reference>
<dbReference type="InterPro" id="IPR029033">
    <property type="entry name" value="His_PPase_superfam"/>
</dbReference>
<dbReference type="RefSeq" id="WP_251934164.1">
    <property type="nucleotide sequence ID" value="NZ_CP098747.1"/>
</dbReference>
<sequence length="193" mass="22117">MKRILFIRHGKTQWNLEKKLQGRRDIPLCEDGIRHLKKCAIPNEFKDYAWSVSPLGRTRETAQLLGARLIRQEPALIEMDWGKWEGRTISELRQLYGSDMAEIEARGCHMTPPGGESPAMVVARLKPWLKNLEGDTIAVTHKGVIRAAQSLAYDWDMTEELPVEFNWSAGHLFTLEETGVIRPERININLESK</sequence>
<accession>A0ABY4W2K2</accession>
<dbReference type="Pfam" id="PF00300">
    <property type="entry name" value="His_Phos_1"/>
    <property type="match status" value="1"/>
</dbReference>
<proteinExistence type="predicted"/>
<organism evidence="1 2">
    <name type="scientific">Sneathiella marina</name>
    <dbReference type="NCBI Taxonomy" id="2950108"/>
    <lineage>
        <taxon>Bacteria</taxon>
        <taxon>Pseudomonadati</taxon>
        <taxon>Pseudomonadota</taxon>
        <taxon>Alphaproteobacteria</taxon>
        <taxon>Sneathiellales</taxon>
        <taxon>Sneathiellaceae</taxon>
        <taxon>Sneathiella</taxon>
    </lineage>
</organism>
<dbReference type="EMBL" id="CP098747">
    <property type="protein sequence ID" value="USG61177.1"/>
    <property type="molecule type" value="Genomic_DNA"/>
</dbReference>
<gene>
    <name evidence="1" type="ORF">NBZ79_18635</name>
</gene>
<dbReference type="Proteomes" id="UP001056291">
    <property type="component" value="Chromosome"/>
</dbReference>
<protein>
    <submittedName>
        <fullName evidence="1">Histidine phosphatase family protein</fullName>
    </submittedName>
</protein>
<evidence type="ECO:0000313" key="1">
    <source>
        <dbReference type="EMBL" id="USG61177.1"/>
    </source>
</evidence>
<dbReference type="CDD" id="cd07067">
    <property type="entry name" value="HP_PGM_like"/>
    <property type="match status" value="1"/>
</dbReference>
<dbReference type="SMART" id="SM00855">
    <property type="entry name" value="PGAM"/>
    <property type="match status" value="1"/>
</dbReference>
<dbReference type="PANTHER" id="PTHR48100">
    <property type="entry name" value="BROAD-SPECIFICITY PHOSPHATASE YOR283W-RELATED"/>
    <property type="match status" value="1"/>
</dbReference>
<dbReference type="Gene3D" id="3.40.50.1240">
    <property type="entry name" value="Phosphoglycerate mutase-like"/>
    <property type="match status" value="1"/>
</dbReference>